<dbReference type="Gene3D" id="3.90.1150.10">
    <property type="entry name" value="Aspartate Aminotransferase, domain 1"/>
    <property type="match status" value="1"/>
</dbReference>
<protein>
    <recommendedName>
        <fullName evidence="4">Aminotransferase</fullName>
        <ecNumber evidence="4">2.6.1.-</ecNumber>
    </recommendedName>
</protein>
<accession>A0AAU8PXJ9</accession>
<dbReference type="Gene3D" id="3.40.640.10">
    <property type="entry name" value="Type I PLP-dependent aspartate aminotransferase-like (Major domain)"/>
    <property type="match status" value="1"/>
</dbReference>
<evidence type="ECO:0000256" key="3">
    <source>
        <dbReference type="ARBA" id="ARBA00022679"/>
    </source>
</evidence>
<dbReference type="PANTHER" id="PTHR42832">
    <property type="entry name" value="AMINO ACID AMINOTRANSFERASE"/>
    <property type="match status" value="1"/>
</dbReference>
<sequence>MEVAQRIKGLDSAIFNEMEHYKKQVEARGVKVINLGVGSPDRPPAPHIIAALHRAIDNPVNYRYPLEGLPALHQALARWYRRRFGVELDPDHEVLVLMGSQDGLAHIALAYINPGDVALVPDPGYPIYACSILLAGGEIYAMPLLAENNFLPDLASIPGEVARRARLMWLNYPNNPVAVSANREFFERVVDFARHYGILVCHDAAYAELAYDGFKPMSFLEVPGAKEVGVEFYSLSKTYNMAGCRIGFAVGNRDVLAALARIKSNIDYGVFRAVQEAGIAALEGPQSCVEETARTYQRRRDVLVDGLARYGWHMPKPNASMFVWAPLPAGYTSSRQFALELLERAGVLVIPGLAFGAMGEGYVRIALVQEEELLAEAVESIGRAFSFR</sequence>
<dbReference type="GO" id="GO:0030170">
    <property type="term" value="F:pyridoxal phosphate binding"/>
    <property type="evidence" value="ECO:0007669"/>
    <property type="project" value="InterPro"/>
</dbReference>
<dbReference type="SUPFAM" id="SSF53383">
    <property type="entry name" value="PLP-dependent transferases"/>
    <property type="match status" value="1"/>
</dbReference>
<comment type="similarity">
    <text evidence="4">Belongs to the class-I pyridoxal-phosphate-dependent aminotransferase family.</text>
</comment>
<dbReference type="RefSeq" id="WP_013823420.1">
    <property type="nucleotide sequence ID" value="NC_015573.1"/>
</dbReference>
<keyword evidence="2 4" id="KW-0032">Aminotransferase</keyword>
<dbReference type="CDD" id="cd00609">
    <property type="entry name" value="AAT_like"/>
    <property type="match status" value="1"/>
</dbReference>
<evidence type="ECO:0000313" key="7">
    <source>
        <dbReference type="Proteomes" id="UP000009229"/>
    </source>
</evidence>
<proteinExistence type="inferred from homology"/>
<gene>
    <name evidence="6" type="ordered locus">Desku_2374</name>
</gene>
<dbReference type="GO" id="GO:0008483">
    <property type="term" value="F:transaminase activity"/>
    <property type="evidence" value="ECO:0007669"/>
    <property type="project" value="UniProtKB-KW"/>
</dbReference>
<dbReference type="Pfam" id="PF00155">
    <property type="entry name" value="Aminotran_1_2"/>
    <property type="match status" value="1"/>
</dbReference>
<dbReference type="InterPro" id="IPR004838">
    <property type="entry name" value="NHTrfase_class1_PyrdxlP-BS"/>
</dbReference>
<evidence type="ECO:0000256" key="4">
    <source>
        <dbReference type="RuleBase" id="RU000481"/>
    </source>
</evidence>
<dbReference type="InterPro" id="IPR050881">
    <property type="entry name" value="LL-DAP_aminotransferase"/>
</dbReference>
<organism evidence="6 7">
    <name type="scientific">Desulfofundulus kuznetsovii (strain DSM 6115 / VKM B-1805 / 17)</name>
    <name type="common">Desulfotomaculum kuznetsovii</name>
    <dbReference type="NCBI Taxonomy" id="760568"/>
    <lineage>
        <taxon>Bacteria</taxon>
        <taxon>Bacillati</taxon>
        <taxon>Bacillota</taxon>
        <taxon>Clostridia</taxon>
        <taxon>Eubacteriales</taxon>
        <taxon>Peptococcaceae</taxon>
        <taxon>Desulfofundulus</taxon>
    </lineage>
</organism>
<dbReference type="InterPro" id="IPR015421">
    <property type="entry name" value="PyrdxlP-dep_Trfase_major"/>
</dbReference>
<dbReference type="InterPro" id="IPR015424">
    <property type="entry name" value="PyrdxlP-dep_Trfase"/>
</dbReference>
<dbReference type="NCBIfam" id="NF006756">
    <property type="entry name" value="PRK09276.1"/>
    <property type="match status" value="1"/>
</dbReference>
<comment type="cofactor">
    <cofactor evidence="1 4">
        <name>pyridoxal 5'-phosphate</name>
        <dbReference type="ChEBI" id="CHEBI:597326"/>
    </cofactor>
</comment>
<dbReference type="EMBL" id="CP002770">
    <property type="protein sequence ID" value="AEG15909.1"/>
    <property type="molecule type" value="Genomic_DNA"/>
</dbReference>
<dbReference type="PANTHER" id="PTHR42832:SF3">
    <property type="entry name" value="L-GLUTAMINE--4-(METHYLSULFANYL)-2-OXOBUTANOATE AMINOTRANSFERASE"/>
    <property type="match status" value="1"/>
</dbReference>
<evidence type="ECO:0000313" key="6">
    <source>
        <dbReference type="EMBL" id="AEG15909.1"/>
    </source>
</evidence>
<dbReference type="InterPro" id="IPR015422">
    <property type="entry name" value="PyrdxlP-dep_Trfase_small"/>
</dbReference>
<evidence type="ECO:0000256" key="2">
    <source>
        <dbReference type="ARBA" id="ARBA00022576"/>
    </source>
</evidence>
<dbReference type="Proteomes" id="UP000009229">
    <property type="component" value="Chromosome"/>
</dbReference>
<keyword evidence="3 4" id="KW-0808">Transferase</keyword>
<dbReference type="AlphaFoldDB" id="A0AAU8PXJ9"/>
<dbReference type="InterPro" id="IPR004839">
    <property type="entry name" value="Aminotransferase_I/II_large"/>
</dbReference>
<name>A0AAU8PXJ9_DESK7</name>
<keyword evidence="7" id="KW-1185">Reference proteome</keyword>
<feature type="domain" description="Aminotransferase class I/classII large" evidence="5">
    <location>
        <begin position="31"/>
        <end position="381"/>
    </location>
</feature>
<dbReference type="KEGG" id="dku:Desku_2374"/>
<dbReference type="PROSITE" id="PS00105">
    <property type="entry name" value="AA_TRANSFER_CLASS_1"/>
    <property type="match status" value="1"/>
</dbReference>
<evidence type="ECO:0000259" key="5">
    <source>
        <dbReference type="Pfam" id="PF00155"/>
    </source>
</evidence>
<reference evidence="7" key="1">
    <citation type="submission" date="2011-05" db="EMBL/GenBank/DDBJ databases">
        <title>Complete sequence of Desulfotomaculum kuznetsovii DSM 6115.</title>
        <authorList>
            <person name="Lucas S."/>
            <person name="Han J."/>
            <person name="Lapidus A."/>
            <person name="Cheng J.-F."/>
            <person name="Goodwin L."/>
            <person name="Pitluck S."/>
            <person name="Peters L."/>
            <person name="Mikhailova N."/>
            <person name="Lu M."/>
            <person name="Saunders E."/>
            <person name="Han C."/>
            <person name="Tapia R."/>
            <person name="Land M."/>
            <person name="Hauser L."/>
            <person name="Kyrpides N."/>
            <person name="Ivanova N."/>
            <person name="Pagani I."/>
            <person name="Nazina T."/>
            <person name="Ivanova A."/>
            <person name="Parshina S."/>
            <person name="Kuever J."/>
            <person name="Muyzer G."/>
            <person name="Plugge C."/>
            <person name="Stams A."/>
            <person name="Woyke T."/>
        </authorList>
    </citation>
    <scope>NUCLEOTIDE SEQUENCE [LARGE SCALE GENOMIC DNA]</scope>
    <source>
        <strain evidence="7">DSM 6115 / VKM B-1805 / 17</strain>
    </source>
</reference>
<dbReference type="EC" id="2.6.1.-" evidence="4"/>
<evidence type="ECO:0000256" key="1">
    <source>
        <dbReference type="ARBA" id="ARBA00001933"/>
    </source>
</evidence>